<comment type="similarity">
    <text evidence="3">Belongs to the glycosyl hydrolase 24 family.</text>
</comment>
<keyword evidence="3" id="KW-0378">Hydrolase</keyword>
<keyword evidence="1 3" id="KW-0929">Antimicrobial</keyword>
<dbReference type="Proteomes" id="UP000605148">
    <property type="component" value="Unassembled WGS sequence"/>
</dbReference>
<dbReference type="Pfam" id="PF00959">
    <property type="entry name" value="Phage_lysozyme"/>
    <property type="match status" value="1"/>
</dbReference>
<comment type="catalytic activity">
    <reaction evidence="3">
        <text>Hydrolysis of (1-&gt;4)-beta-linkages between N-acetylmuramic acid and N-acetyl-D-glucosamine residues in a peptidoglycan and between N-acetyl-D-glucosamine residues in chitodextrins.</text>
        <dbReference type="EC" id="3.2.1.17"/>
    </reaction>
</comment>
<evidence type="ECO:0000256" key="1">
    <source>
        <dbReference type="ARBA" id="ARBA00022529"/>
    </source>
</evidence>
<accession>A0A916TKL6</accession>
<evidence type="ECO:0000313" key="4">
    <source>
        <dbReference type="EMBL" id="GGB51073.1"/>
    </source>
</evidence>
<keyword evidence="3" id="KW-0326">Glycosidase</keyword>
<evidence type="ECO:0000313" key="5">
    <source>
        <dbReference type="Proteomes" id="UP000605148"/>
    </source>
</evidence>
<reference evidence="4" key="2">
    <citation type="submission" date="2020-09" db="EMBL/GenBank/DDBJ databases">
        <authorList>
            <person name="Sun Q."/>
            <person name="Zhou Y."/>
        </authorList>
    </citation>
    <scope>NUCLEOTIDE SEQUENCE</scope>
    <source>
        <strain evidence="4">CGMCC 1.12426</strain>
    </source>
</reference>
<dbReference type="GO" id="GO:0042742">
    <property type="term" value="P:defense response to bacterium"/>
    <property type="evidence" value="ECO:0007669"/>
    <property type="project" value="UniProtKB-KW"/>
</dbReference>
<dbReference type="InterPro" id="IPR023346">
    <property type="entry name" value="Lysozyme-like_dom_sf"/>
</dbReference>
<dbReference type="GO" id="GO:0003796">
    <property type="term" value="F:lysozyme activity"/>
    <property type="evidence" value="ECO:0007669"/>
    <property type="project" value="UniProtKB-EC"/>
</dbReference>
<dbReference type="EC" id="3.2.1.17" evidence="3"/>
<dbReference type="InterPro" id="IPR002196">
    <property type="entry name" value="Glyco_hydro_24"/>
</dbReference>
<dbReference type="RefSeq" id="WP_208998424.1">
    <property type="nucleotide sequence ID" value="NZ_BMFA01000006.1"/>
</dbReference>
<evidence type="ECO:0000256" key="2">
    <source>
        <dbReference type="ARBA" id="ARBA00022638"/>
    </source>
</evidence>
<dbReference type="SUPFAM" id="SSF53955">
    <property type="entry name" value="Lysozyme-like"/>
    <property type="match status" value="1"/>
</dbReference>
<evidence type="ECO:0000256" key="3">
    <source>
        <dbReference type="RuleBase" id="RU003788"/>
    </source>
</evidence>
<dbReference type="GO" id="GO:0031640">
    <property type="term" value="P:killing of cells of another organism"/>
    <property type="evidence" value="ECO:0007669"/>
    <property type="project" value="UniProtKB-KW"/>
</dbReference>
<dbReference type="AlphaFoldDB" id="A0A916TKL6"/>
<keyword evidence="5" id="KW-1185">Reference proteome</keyword>
<dbReference type="GO" id="GO:0016998">
    <property type="term" value="P:cell wall macromolecule catabolic process"/>
    <property type="evidence" value="ECO:0007669"/>
    <property type="project" value="InterPro"/>
</dbReference>
<protein>
    <recommendedName>
        <fullName evidence="3">Lysozyme</fullName>
        <ecNumber evidence="3">3.2.1.17</ecNumber>
    </recommendedName>
</protein>
<proteinExistence type="inferred from homology"/>
<comment type="caution">
    <text evidence="4">The sequence shown here is derived from an EMBL/GenBank/DDBJ whole genome shotgun (WGS) entry which is preliminary data.</text>
</comment>
<dbReference type="EMBL" id="BMFA01000006">
    <property type="protein sequence ID" value="GGB51073.1"/>
    <property type="molecule type" value="Genomic_DNA"/>
</dbReference>
<reference evidence="4" key="1">
    <citation type="journal article" date="2014" name="Int. J. Syst. Evol. Microbiol.">
        <title>Complete genome sequence of Corynebacterium casei LMG S-19264T (=DSM 44701T), isolated from a smear-ripened cheese.</title>
        <authorList>
            <consortium name="US DOE Joint Genome Institute (JGI-PGF)"/>
            <person name="Walter F."/>
            <person name="Albersmeier A."/>
            <person name="Kalinowski J."/>
            <person name="Ruckert C."/>
        </authorList>
    </citation>
    <scope>NUCLEOTIDE SEQUENCE</scope>
    <source>
        <strain evidence="4">CGMCC 1.12426</strain>
    </source>
</reference>
<name>A0A916TKL6_9HYPH</name>
<dbReference type="GO" id="GO:0009253">
    <property type="term" value="P:peptidoglycan catabolic process"/>
    <property type="evidence" value="ECO:0007669"/>
    <property type="project" value="InterPro"/>
</dbReference>
<dbReference type="InterPro" id="IPR023347">
    <property type="entry name" value="Lysozyme_dom_sf"/>
</dbReference>
<organism evidence="4 5">
    <name type="scientific">Roseibium aquae</name>
    <dbReference type="NCBI Taxonomy" id="1323746"/>
    <lineage>
        <taxon>Bacteria</taxon>
        <taxon>Pseudomonadati</taxon>
        <taxon>Pseudomonadota</taxon>
        <taxon>Alphaproteobacteria</taxon>
        <taxon>Hyphomicrobiales</taxon>
        <taxon>Stappiaceae</taxon>
        <taxon>Roseibium</taxon>
    </lineage>
</organism>
<gene>
    <name evidence="4" type="ORF">GCM10011316_23930</name>
</gene>
<dbReference type="Gene3D" id="1.10.530.40">
    <property type="match status" value="1"/>
</dbReference>
<sequence length="57" mass="6243">MKTSDQGVAFIAAHEGFVSRAYRDPAGVITIGYGFTMGSRIFSEWWRGQPGLFDVSA</sequence>
<keyword evidence="2 3" id="KW-0081">Bacteriolytic enzyme</keyword>